<proteinExistence type="predicted"/>
<feature type="compositionally biased region" description="Polar residues" evidence="1">
    <location>
        <begin position="115"/>
        <end position="124"/>
    </location>
</feature>
<reference evidence="3" key="1">
    <citation type="journal article" date="2014" name="Proc. Natl. Acad. Sci. U.S.A.">
        <title>Extensive sampling of basidiomycete genomes demonstrates inadequacy of the white-rot/brown-rot paradigm for wood decay fungi.</title>
        <authorList>
            <person name="Riley R."/>
            <person name="Salamov A.A."/>
            <person name="Brown D.W."/>
            <person name="Nagy L.G."/>
            <person name="Floudas D."/>
            <person name="Held B.W."/>
            <person name="Levasseur A."/>
            <person name="Lombard V."/>
            <person name="Morin E."/>
            <person name="Otillar R."/>
            <person name="Lindquist E.A."/>
            <person name="Sun H."/>
            <person name="LaButti K.M."/>
            <person name="Schmutz J."/>
            <person name="Jabbour D."/>
            <person name="Luo H."/>
            <person name="Baker S.E."/>
            <person name="Pisabarro A.G."/>
            <person name="Walton J.D."/>
            <person name="Blanchette R.A."/>
            <person name="Henrissat B."/>
            <person name="Martin F."/>
            <person name="Cullen D."/>
            <person name="Hibbett D.S."/>
            <person name="Grigoriev I.V."/>
        </authorList>
    </citation>
    <scope>NUCLEOTIDE SEQUENCE [LARGE SCALE GENOMIC DNA]</scope>
    <source>
        <strain evidence="3">CBS 339.88</strain>
    </source>
</reference>
<feature type="compositionally biased region" description="Low complexity" evidence="1">
    <location>
        <begin position="1"/>
        <end position="37"/>
    </location>
</feature>
<evidence type="ECO:0000313" key="3">
    <source>
        <dbReference type="Proteomes" id="UP000027222"/>
    </source>
</evidence>
<dbReference type="AlphaFoldDB" id="A0A067SHS2"/>
<sequence length="145" mass="15577">MRPTPSSLTPSSLERLPSMSQTPSSPSSLSMSMPQTPKRYRPAVPPSSSPRMARDFVATPTKGPLGQPKFSSPSRGLPPHLECRSKPSLARLRLSTIPKPSKNPPCATLAKKLPTSPTAPSRPSESIWPPIQAASHLFREGAFIS</sequence>
<protein>
    <submittedName>
        <fullName evidence="2">Uncharacterized protein</fullName>
    </submittedName>
</protein>
<feature type="region of interest" description="Disordered" evidence="1">
    <location>
        <begin position="1"/>
        <end position="83"/>
    </location>
</feature>
<keyword evidence="3" id="KW-1185">Reference proteome</keyword>
<dbReference type="EMBL" id="KL142424">
    <property type="protein sequence ID" value="KDR66328.1"/>
    <property type="molecule type" value="Genomic_DNA"/>
</dbReference>
<accession>A0A067SHS2</accession>
<evidence type="ECO:0000313" key="2">
    <source>
        <dbReference type="EMBL" id="KDR66328.1"/>
    </source>
</evidence>
<name>A0A067SHS2_GALM3</name>
<dbReference type="Proteomes" id="UP000027222">
    <property type="component" value="Unassembled WGS sequence"/>
</dbReference>
<organism evidence="2 3">
    <name type="scientific">Galerina marginata (strain CBS 339.88)</name>
    <dbReference type="NCBI Taxonomy" id="685588"/>
    <lineage>
        <taxon>Eukaryota</taxon>
        <taxon>Fungi</taxon>
        <taxon>Dikarya</taxon>
        <taxon>Basidiomycota</taxon>
        <taxon>Agaricomycotina</taxon>
        <taxon>Agaricomycetes</taxon>
        <taxon>Agaricomycetidae</taxon>
        <taxon>Agaricales</taxon>
        <taxon>Agaricineae</taxon>
        <taxon>Strophariaceae</taxon>
        <taxon>Galerina</taxon>
    </lineage>
</organism>
<dbReference type="HOGENOM" id="CLU_1787013_0_0_1"/>
<feature type="region of interest" description="Disordered" evidence="1">
    <location>
        <begin position="95"/>
        <end position="128"/>
    </location>
</feature>
<gene>
    <name evidence="2" type="ORF">GALMADRAFT_1157034</name>
</gene>
<evidence type="ECO:0000256" key="1">
    <source>
        <dbReference type="SAM" id="MobiDB-lite"/>
    </source>
</evidence>